<gene>
    <name evidence="1" type="ORF">ISF26_12960</name>
</gene>
<dbReference type="Proteomes" id="UP001054846">
    <property type="component" value="Chromosome"/>
</dbReference>
<protein>
    <submittedName>
        <fullName evidence="1">Ferritin-like domain-containing protein</fullName>
    </submittedName>
</protein>
<organism evidence="1 2">
    <name type="scientific">Gloeobacter morelensis MG652769</name>
    <dbReference type="NCBI Taxonomy" id="2781736"/>
    <lineage>
        <taxon>Bacteria</taxon>
        <taxon>Bacillati</taxon>
        <taxon>Cyanobacteriota</taxon>
        <taxon>Cyanophyceae</taxon>
        <taxon>Gloeobacterales</taxon>
        <taxon>Gloeobacteraceae</taxon>
        <taxon>Gloeobacter</taxon>
        <taxon>Gloeobacter morelensis</taxon>
    </lineage>
</organism>
<dbReference type="RefSeq" id="WP_230839734.1">
    <property type="nucleotide sequence ID" value="NZ_CP063845.1"/>
</dbReference>
<reference evidence="1 2" key="1">
    <citation type="journal article" date="2021" name="Genome Biol. Evol.">
        <title>Complete Genome Sequencing of a Novel Gloeobacter Species from a Waterfall Cave in Mexico.</title>
        <authorList>
            <person name="Saw J.H."/>
            <person name="Cardona T."/>
            <person name="Montejano G."/>
        </authorList>
    </citation>
    <scope>NUCLEOTIDE SEQUENCE [LARGE SCALE GENOMIC DNA]</scope>
    <source>
        <strain evidence="1">MG652769</strain>
    </source>
</reference>
<sequence>MVKRLLIAGLTGYFYGRAAADARQRVNVFASLALQEAEGGRTLECIRQTKAAEIPAWLDELMQRHIRDEERHAVIFRRAVAAEKMSIDAESPAAVQASASVGEGSIKRFHKSEDLAEIPLADLLAGILIAEEGGVRAFRSLLRTIPVQLSKTRAGLASVLADEERHVRYLTDTLRTLGASRTAERMRRRIENQVFDDFGKIVEHLLSRKERPVLVKAGVDTELAGEAL</sequence>
<keyword evidence="2" id="KW-1185">Reference proteome</keyword>
<evidence type="ECO:0000313" key="1">
    <source>
        <dbReference type="EMBL" id="UFP92743.1"/>
    </source>
</evidence>
<proteinExistence type="predicted"/>
<dbReference type="EMBL" id="CP063845">
    <property type="protein sequence ID" value="UFP92743.1"/>
    <property type="molecule type" value="Genomic_DNA"/>
</dbReference>
<name>A0ABY3PGF5_9CYAN</name>
<accession>A0ABY3PGF5</accession>
<evidence type="ECO:0000313" key="2">
    <source>
        <dbReference type="Proteomes" id="UP001054846"/>
    </source>
</evidence>